<keyword evidence="1" id="KW-0812">Transmembrane</keyword>
<feature type="domain" description="Peptidase S55" evidence="2">
    <location>
        <begin position="176"/>
        <end position="401"/>
    </location>
</feature>
<keyword evidence="1" id="KW-0472">Membrane</keyword>
<dbReference type="AlphaFoldDB" id="A0A367G6K9"/>
<name>A0A367G6K9_9FIRM</name>
<dbReference type="EMBL" id="PSQG01000004">
    <property type="protein sequence ID" value="RCH45509.1"/>
    <property type="molecule type" value="Genomic_DNA"/>
</dbReference>
<dbReference type="RefSeq" id="WP_114001765.1">
    <property type="nucleotide sequence ID" value="NZ_PSQG01000004.1"/>
</dbReference>
<dbReference type="Gene3D" id="2.30.42.10">
    <property type="match status" value="1"/>
</dbReference>
<protein>
    <submittedName>
        <fullName evidence="3">SpoIVB peptidase</fullName>
    </submittedName>
</protein>
<evidence type="ECO:0000313" key="3">
    <source>
        <dbReference type="EMBL" id="RCH45509.1"/>
    </source>
</evidence>
<keyword evidence="1" id="KW-1133">Transmembrane helix</keyword>
<dbReference type="NCBIfam" id="TIGR02860">
    <property type="entry name" value="spore_IV_B"/>
    <property type="match status" value="1"/>
</dbReference>
<organism evidence="3 4">
    <name type="scientific">Blautia obeum</name>
    <dbReference type="NCBI Taxonomy" id="40520"/>
    <lineage>
        <taxon>Bacteria</taxon>
        <taxon>Bacillati</taxon>
        <taxon>Bacillota</taxon>
        <taxon>Clostridia</taxon>
        <taxon>Lachnospirales</taxon>
        <taxon>Lachnospiraceae</taxon>
        <taxon>Blautia</taxon>
    </lineage>
</organism>
<gene>
    <name evidence="3" type="primary">spoIVB</name>
    <name evidence="3" type="ORF">C4886_04075</name>
</gene>
<evidence type="ECO:0000313" key="4">
    <source>
        <dbReference type="Proteomes" id="UP000253208"/>
    </source>
</evidence>
<dbReference type="SUPFAM" id="SSF50156">
    <property type="entry name" value="PDZ domain-like"/>
    <property type="match status" value="1"/>
</dbReference>
<evidence type="ECO:0000256" key="1">
    <source>
        <dbReference type="SAM" id="Phobius"/>
    </source>
</evidence>
<comment type="caution">
    <text evidence="3">The sequence shown here is derived from an EMBL/GenBank/DDBJ whole genome shotgun (WGS) entry which is preliminary data.</text>
</comment>
<dbReference type="InterPro" id="IPR014219">
    <property type="entry name" value="SpoIVB"/>
</dbReference>
<dbReference type="Pfam" id="PF05580">
    <property type="entry name" value="Peptidase_S55"/>
    <property type="match status" value="1"/>
</dbReference>
<evidence type="ECO:0000259" key="2">
    <source>
        <dbReference type="PROSITE" id="PS51494"/>
    </source>
</evidence>
<feature type="transmembrane region" description="Helical" evidence="1">
    <location>
        <begin position="7"/>
        <end position="27"/>
    </location>
</feature>
<reference evidence="3 4" key="1">
    <citation type="submission" date="2018-02" db="EMBL/GenBank/DDBJ databases">
        <title>Complete genome sequencing of Faecalibacterium prausnitzii strains isolated from the human gut.</title>
        <authorList>
            <person name="Fitzgerald B.C."/>
            <person name="Shkoporov A.N."/>
            <person name="Ross P.R."/>
            <person name="Hill C."/>
        </authorList>
    </citation>
    <scope>NUCLEOTIDE SEQUENCE [LARGE SCALE GENOMIC DNA]</scope>
    <source>
        <strain evidence="3 4">APC942/31-1</strain>
    </source>
</reference>
<dbReference type="InterPro" id="IPR008763">
    <property type="entry name" value="Peptidase_S55"/>
</dbReference>
<dbReference type="InterPro" id="IPR036034">
    <property type="entry name" value="PDZ_sf"/>
</dbReference>
<accession>A0A367G6K9</accession>
<dbReference type="PROSITE" id="PS51494">
    <property type="entry name" value="SPOIVB"/>
    <property type="match status" value="1"/>
</dbReference>
<proteinExistence type="predicted"/>
<dbReference type="Proteomes" id="UP000253208">
    <property type="component" value="Unassembled WGS sequence"/>
</dbReference>
<sequence>MNRKRKYRCWLLVFLALDLILMGWLGYRLLDRKIPDQILVDHEDSREVANLLKRPFISFDDAITVSGKDSYKLHCRLLGVIPFKDVKVKNITAKEVYASGDAVGIYMQTKGVLIIDTGEILSESGEMEEPARDIVKPGDYIVAFDQKRIQCKQDLLEDLADLCGESVTLKVRRGKETIPLSLTPVKDEKGNYKLGIWVRDDTQGIGTLTYVDENGGFGALGHGISDVDTGELLSIADGNLYNAQILGIRKGEKGNPGELSGLIRYEVDNILGEISENSKNGIFGTVDADQVKNLDLKKIPVGYKQDLKIGPASVLCCTDGEVKEYAAEITRIDMNHEDSNKSFVIQITDKELLEKTGGIVQGMSGSPVLQNGKLFGAVTHVFVQDSTGGYGIFIENMTGNA</sequence>